<dbReference type="Pfam" id="PF23771">
    <property type="entry name" value="DUF7168"/>
    <property type="match status" value="1"/>
</dbReference>
<accession>A0ABS9A917</accession>
<dbReference type="InterPro" id="IPR055592">
    <property type="entry name" value="DUF7168"/>
</dbReference>
<evidence type="ECO:0000313" key="3">
    <source>
        <dbReference type="EMBL" id="MCE8005323.1"/>
    </source>
</evidence>
<proteinExistence type="predicted"/>
<dbReference type="InterPro" id="IPR016868">
    <property type="entry name" value="Phage_B3_Orf5"/>
</dbReference>
<feature type="domain" description="DUF7168" evidence="2">
    <location>
        <begin position="58"/>
        <end position="188"/>
    </location>
</feature>
<protein>
    <submittedName>
        <fullName evidence="3">DUF2786 domain-containing protein</fullName>
    </submittedName>
</protein>
<dbReference type="EMBL" id="JABFTX010000006">
    <property type="protein sequence ID" value="MCE8005323.1"/>
    <property type="molecule type" value="Genomic_DNA"/>
</dbReference>
<evidence type="ECO:0000259" key="2">
    <source>
        <dbReference type="Pfam" id="PF23771"/>
    </source>
</evidence>
<evidence type="ECO:0000313" key="4">
    <source>
        <dbReference type="Proteomes" id="UP001320168"/>
    </source>
</evidence>
<reference evidence="3 4" key="1">
    <citation type="journal article" date="2021" name="Front. Microbiol.">
        <title>Aerobic Denitrification and Heterotrophic Sulfur Oxidation in the Genus Halomonas Revealed by Six Novel Species Characterizations and Genome-Based Analysis.</title>
        <authorList>
            <person name="Wang L."/>
            <person name="Shao Z."/>
        </authorList>
    </citation>
    <scope>NUCLEOTIDE SEQUENCE [LARGE SCALE GENOMIC DNA]</scope>
    <source>
        <strain evidence="3 4">MCCC 1A11081</strain>
    </source>
</reference>
<keyword evidence="4" id="KW-1185">Reference proteome</keyword>
<name>A0ABS9A917_9GAMM</name>
<comment type="caution">
    <text evidence="3">The sequence shown here is derived from an EMBL/GenBank/DDBJ whole genome shotgun (WGS) entry which is preliminary data.</text>
</comment>
<dbReference type="PIRSF" id="PIRSF028111">
    <property type="entry name" value="UCP028111"/>
    <property type="match status" value="1"/>
</dbReference>
<evidence type="ECO:0000259" key="1">
    <source>
        <dbReference type="Pfam" id="PF10979"/>
    </source>
</evidence>
<organism evidence="3 4">
    <name type="scientific">Billgrantia ethanolica</name>
    <dbReference type="NCBI Taxonomy" id="2733486"/>
    <lineage>
        <taxon>Bacteria</taxon>
        <taxon>Pseudomonadati</taxon>
        <taxon>Pseudomonadota</taxon>
        <taxon>Gammaproteobacteria</taxon>
        <taxon>Oceanospirillales</taxon>
        <taxon>Halomonadaceae</taxon>
        <taxon>Billgrantia</taxon>
    </lineage>
</organism>
<dbReference type="Proteomes" id="UP001320168">
    <property type="component" value="Unassembled WGS sequence"/>
</dbReference>
<gene>
    <name evidence="3" type="ORF">HOP53_21035</name>
</gene>
<feature type="domain" description="DUF2786" evidence="1">
    <location>
        <begin position="5"/>
        <end position="43"/>
    </location>
</feature>
<dbReference type="RefSeq" id="WP_234271824.1">
    <property type="nucleotide sequence ID" value="NZ_JABFTX010000006.1"/>
</dbReference>
<dbReference type="Pfam" id="PF10979">
    <property type="entry name" value="DUF2786"/>
    <property type="match status" value="1"/>
</dbReference>
<sequence>MIPDRVMRKIQRCLALSQSGNANEAGIALRQAQALMAAHGVSHKELAIADFDVAFVDTRSGKTPPRYLEALAQLVNSAFGTTTVYSWRGWRGAFEFLGPRDAVQVATYAFEVLQRQLIRDRRSFLATQSKRLKRTTKIRRGDAFAEAWVLGAKNLVSPMSMTDEVRALHREYAQRRYGELKKLTTRERQPLRHHDETALDAGYAAGQAARLSPGVATTHRKELTHG</sequence>
<dbReference type="InterPro" id="IPR024498">
    <property type="entry name" value="DUF2786"/>
</dbReference>